<feature type="compositionally biased region" description="Low complexity" evidence="1">
    <location>
        <begin position="172"/>
        <end position="187"/>
    </location>
</feature>
<dbReference type="Proteomes" id="UP001055712">
    <property type="component" value="Unassembled WGS sequence"/>
</dbReference>
<feature type="region of interest" description="Disordered" evidence="1">
    <location>
        <begin position="125"/>
        <end position="241"/>
    </location>
</feature>
<dbReference type="AlphaFoldDB" id="A0A9D4YSJ8"/>
<name>A0A9D4YSJ8_CHLVU</name>
<sequence>MAAAAIGDPRRPEERASSESQSTPRSSAAAAITSPTKRVSFAPAPPRINPGSTVWRAQPGGALDAGFLLAGEEAEGSEAAAAAATDHTLTFLPGVDSPRLLRCPPSPSGLLPSNEALSATNAEMSLLDMSDLPPLQGIPCSPNASSKNTLHEASPGSQPGGPASLAVTQLDLLPPLRGQSRQQQQRPLPRREQPRRPRPHRAQALAVLQEEQAAEGQDGSAEQQEEQPPSGSALGCDVPLGQPGMHQAMGLLPQHTWLNRVLRRLLSAVATSGSSISQLATTGSGTLTGSALSSSGSADSLHSAVSSLESGMERFESCTASDVEEEPEEVLMD</sequence>
<feature type="region of interest" description="Disordered" evidence="1">
    <location>
        <begin position="1"/>
        <end position="59"/>
    </location>
</feature>
<evidence type="ECO:0000313" key="3">
    <source>
        <dbReference type="Proteomes" id="UP001055712"/>
    </source>
</evidence>
<feature type="compositionally biased region" description="Polar residues" evidence="1">
    <location>
        <begin position="220"/>
        <end position="230"/>
    </location>
</feature>
<feature type="region of interest" description="Disordered" evidence="1">
    <location>
        <begin position="287"/>
        <end position="333"/>
    </location>
</feature>
<feature type="compositionally biased region" description="Acidic residues" evidence="1">
    <location>
        <begin position="322"/>
        <end position="333"/>
    </location>
</feature>
<organism evidence="2 3">
    <name type="scientific">Chlorella vulgaris</name>
    <name type="common">Green alga</name>
    <dbReference type="NCBI Taxonomy" id="3077"/>
    <lineage>
        <taxon>Eukaryota</taxon>
        <taxon>Viridiplantae</taxon>
        <taxon>Chlorophyta</taxon>
        <taxon>core chlorophytes</taxon>
        <taxon>Trebouxiophyceae</taxon>
        <taxon>Chlorellales</taxon>
        <taxon>Chlorellaceae</taxon>
        <taxon>Chlorella clade</taxon>
        <taxon>Chlorella</taxon>
    </lineage>
</organism>
<evidence type="ECO:0000313" key="2">
    <source>
        <dbReference type="EMBL" id="KAI3423937.1"/>
    </source>
</evidence>
<dbReference type="EMBL" id="SIDB01000014">
    <property type="protein sequence ID" value="KAI3423937.1"/>
    <property type="molecule type" value="Genomic_DNA"/>
</dbReference>
<comment type="caution">
    <text evidence="2">The sequence shown here is derived from an EMBL/GenBank/DDBJ whole genome shotgun (WGS) entry which is preliminary data.</text>
</comment>
<accession>A0A9D4YSJ8</accession>
<feature type="compositionally biased region" description="Basic and acidic residues" evidence="1">
    <location>
        <begin position="8"/>
        <end position="17"/>
    </location>
</feature>
<keyword evidence="3" id="KW-1185">Reference proteome</keyword>
<reference evidence="2" key="1">
    <citation type="journal article" date="2019" name="Plant J.">
        <title>Chlorella vulgaris genome assembly and annotation reveals the molecular basis for metabolic acclimation to high light conditions.</title>
        <authorList>
            <person name="Cecchin M."/>
            <person name="Marcolungo L."/>
            <person name="Rossato M."/>
            <person name="Girolomoni L."/>
            <person name="Cosentino E."/>
            <person name="Cuine S."/>
            <person name="Li-Beisson Y."/>
            <person name="Delledonne M."/>
            <person name="Ballottari M."/>
        </authorList>
    </citation>
    <scope>NUCLEOTIDE SEQUENCE</scope>
    <source>
        <strain evidence="2">211/11P</strain>
    </source>
</reference>
<proteinExistence type="predicted"/>
<protein>
    <submittedName>
        <fullName evidence="2">Uncharacterized protein</fullName>
    </submittedName>
</protein>
<feature type="compositionally biased region" description="Low complexity" evidence="1">
    <location>
        <begin position="202"/>
        <end position="215"/>
    </location>
</feature>
<gene>
    <name evidence="2" type="ORF">D9Q98_009771</name>
</gene>
<feature type="compositionally biased region" description="Low complexity" evidence="1">
    <location>
        <begin position="287"/>
        <end position="307"/>
    </location>
</feature>
<evidence type="ECO:0000256" key="1">
    <source>
        <dbReference type="SAM" id="MobiDB-lite"/>
    </source>
</evidence>
<reference evidence="2" key="2">
    <citation type="submission" date="2020-11" db="EMBL/GenBank/DDBJ databases">
        <authorList>
            <person name="Cecchin M."/>
            <person name="Marcolungo L."/>
            <person name="Rossato M."/>
            <person name="Girolomoni L."/>
            <person name="Cosentino E."/>
            <person name="Cuine S."/>
            <person name="Li-Beisson Y."/>
            <person name="Delledonne M."/>
            <person name="Ballottari M."/>
        </authorList>
    </citation>
    <scope>NUCLEOTIDE SEQUENCE</scope>
    <source>
        <strain evidence="2">211/11P</strain>
        <tissue evidence="2">Whole cell</tissue>
    </source>
</reference>